<evidence type="ECO:0000313" key="4">
    <source>
        <dbReference type="EMBL" id="KAF4355549.1"/>
    </source>
</evidence>
<dbReference type="Proteomes" id="UP000583929">
    <property type="component" value="Unassembled WGS sequence"/>
</dbReference>
<dbReference type="PANTHER" id="PTHR11461:SF315">
    <property type="entry name" value="SERPIN-Z3-LIKE"/>
    <property type="match status" value="1"/>
</dbReference>
<keyword evidence="7" id="KW-1185">Reference proteome</keyword>
<dbReference type="AlphaFoldDB" id="A0A7J6HVZ7"/>
<dbReference type="InterPro" id="IPR042178">
    <property type="entry name" value="Serpin_sf_1"/>
</dbReference>
<organism evidence="5 7">
    <name type="scientific">Cannabis sativa</name>
    <name type="common">Hemp</name>
    <name type="synonym">Marijuana</name>
    <dbReference type="NCBI Taxonomy" id="3483"/>
    <lineage>
        <taxon>Eukaryota</taxon>
        <taxon>Viridiplantae</taxon>
        <taxon>Streptophyta</taxon>
        <taxon>Embryophyta</taxon>
        <taxon>Tracheophyta</taxon>
        <taxon>Spermatophyta</taxon>
        <taxon>Magnoliopsida</taxon>
        <taxon>eudicotyledons</taxon>
        <taxon>Gunneridae</taxon>
        <taxon>Pentapetalae</taxon>
        <taxon>rosids</taxon>
        <taxon>fabids</taxon>
        <taxon>Rosales</taxon>
        <taxon>Cannabaceae</taxon>
        <taxon>Cannabis</taxon>
    </lineage>
</organism>
<dbReference type="Proteomes" id="UP000525078">
    <property type="component" value="Unassembled WGS sequence"/>
</dbReference>
<name>A0A7J6HVZ7_CANSA</name>
<feature type="domain" description="Serpin" evidence="3">
    <location>
        <begin position="10"/>
        <end position="425"/>
    </location>
</feature>
<evidence type="ECO:0000256" key="2">
    <source>
        <dbReference type="RuleBase" id="RU000411"/>
    </source>
</evidence>
<dbReference type="PROSITE" id="PS00284">
    <property type="entry name" value="SERPIN"/>
    <property type="match status" value="1"/>
</dbReference>
<evidence type="ECO:0000313" key="5">
    <source>
        <dbReference type="EMBL" id="KAF4398580.1"/>
    </source>
</evidence>
<sequence>MESCTQIVAQLILDEIEKKESSAKNVLMSPRSINLVVNMLATGAEGKTLKQFLKFLGSKEIKDLNQNSCRMMTLLLTSSVSKASTPSPLPTIHQPKRQKIEQKPPFLVGNSLWLDNNSQLVPSFKEITQTIYKAKVKNVDLKLEPEADKVRHLIKRYLSKSVKLTPPLCLLSVLSFEGSWEVPFMASKTQDEKFCLLNGETIQVPFMNSHNVSYSYAFLDDFKVLKLPYERIALGNNGNQTQFSMYLFLPHDTYRFQNTVKKFKVNPKLLSPMSFNNHLRSMELSRVSIPKMKLSYDVELHAKNLLKERGLSLPFSKASANFPNMVCSQSPDTNVFVENMLHKSFIEVNEDGTRAVATTFVGMSYGSCLNSEPPPLAAVFGMIPGIAPDYMPTPLDSFVADHPFMFMIVEEFPNLVVFTGAVLDPRN</sequence>
<proteinExistence type="inferred from homology"/>
<dbReference type="InterPro" id="IPR036186">
    <property type="entry name" value="Serpin_sf"/>
</dbReference>
<evidence type="ECO:0000313" key="7">
    <source>
        <dbReference type="Proteomes" id="UP000583929"/>
    </source>
</evidence>
<accession>A0A7J6HVZ7</accession>
<dbReference type="Gene3D" id="2.30.39.10">
    <property type="entry name" value="Alpha-1-antitrypsin, domain 1"/>
    <property type="match status" value="2"/>
</dbReference>
<dbReference type="InterPro" id="IPR042185">
    <property type="entry name" value="Serpin_sf_2"/>
</dbReference>
<dbReference type="EMBL" id="JAATIQ010000025">
    <property type="protein sequence ID" value="KAF4398580.1"/>
    <property type="molecule type" value="Genomic_DNA"/>
</dbReference>
<dbReference type="SUPFAM" id="SSF56574">
    <property type="entry name" value="Serpins"/>
    <property type="match status" value="1"/>
</dbReference>
<dbReference type="Gene3D" id="6.20.40.10">
    <property type="match status" value="1"/>
</dbReference>
<dbReference type="SMART" id="SM00093">
    <property type="entry name" value="SERPIN"/>
    <property type="match status" value="1"/>
</dbReference>
<dbReference type="Gene3D" id="3.30.497.10">
    <property type="entry name" value="Antithrombin, subunit I, domain 2"/>
    <property type="match status" value="1"/>
</dbReference>
<reference evidence="6 7" key="1">
    <citation type="journal article" date="2020" name="bioRxiv">
        <title>Sequence and annotation of 42 cannabis genomes reveals extensive copy number variation in cannabinoid synthesis and pathogen resistance genes.</title>
        <authorList>
            <person name="Mckernan K.J."/>
            <person name="Helbert Y."/>
            <person name="Kane L.T."/>
            <person name="Ebling H."/>
            <person name="Zhang L."/>
            <person name="Liu B."/>
            <person name="Eaton Z."/>
            <person name="Mclaughlin S."/>
            <person name="Kingan S."/>
            <person name="Baybayan P."/>
            <person name="Concepcion G."/>
            <person name="Jordan M."/>
            <person name="Riva A."/>
            <person name="Barbazuk W."/>
            <person name="Harkins T."/>
        </authorList>
    </citation>
    <scope>NUCLEOTIDE SEQUENCE [LARGE SCALE GENOMIC DNA]</scope>
    <source>
        <strain evidence="6 7">cv. Jamaican Lion 4</strain>
        <strain evidence="5">Father</strain>
        <strain evidence="4">Mother</strain>
        <tissue evidence="5">Leaf</tissue>
    </source>
</reference>
<dbReference type="EMBL" id="JAATIP010000264">
    <property type="protein sequence ID" value="KAF4355549.1"/>
    <property type="molecule type" value="Genomic_DNA"/>
</dbReference>
<evidence type="ECO:0000313" key="6">
    <source>
        <dbReference type="Proteomes" id="UP000525078"/>
    </source>
</evidence>
<dbReference type="InterPro" id="IPR023796">
    <property type="entry name" value="Serpin_dom"/>
</dbReference>
<dbReference type="Pfam" id="PF00079">
    <property type="entry name" value="Serpin"/>
    <property type="match status" value="1"/>
</dbReference>
<evidence type="ECO:0000259" key="3">
    <source>
        <dbReference type="SMART" id="SM00093"/>
    </source>
</evidence>
<evidence type="ECO:0000256" key="1">
    <source>
        <dbReference type="ARBA" id="ARBA00009500"/>
    </source>
</evidence>
<dbReference type="InterPro" id="IPR023795">
    <property type="entry name" value="Serpin_CS"/>
</dbReference>
<protein>
    <recommendedName>
        <fullName evidence="3">Serpin domain-containing protein</fullName>
    </recommendedName>
</protein>
<dbReference type="PANTHER" id="PTHR11461">
    <property type="entry name" value="SERINE PROTEASE INHIBITOR, SERPIN"/>
    <property type="match status" value="1"/>
</dbReference>
<dbReference type="GO" id="GO:0005615">
    <property type="term" value="C:extracellular space"/>
    <property type="evidence" value="ECO:0007669"/>
    <property type="project" value="InterPro"/>
</dbReference>
<dbReference type="GO" id="GO:0004867">
    <property type="term" value="F:serine-type endopeptidase inhibitor activity"/>
    <property type="evidence" value="ECO:0007669"/>
    <property type="project" value="InterPro"/>
</dbReference>
<dbReference type="InterPro" id="IPR000215">
    <property type="entry name" value="Serpin_fam"/>
</dbReference>
<gene>
    <name evidence="4" type="ORF">F8388_003130</name>
    <name evidence="5" type="ORF">G4B88_013669</name>
</gene>
<comment type="caution">
    <text evidence="5">The sequence shown here is derived from an EMBL/GenBank/DDBJ whole genome shotgun (WGS) entry which is preliminary data.</text>
</comment>
<comment type="similarity">
    <text evidence="1 2">Belongs to the serpin family.</text>
</comment>